<dbReference type="InterPro" id="IPR050726">
    <property type="entry name" value="mGluR"/>
</dbReference>
<feature type="transmembrane region" description="Helical" evidence="7">
    <location>
        <begin position="274"/>
        <end position="299"/>
    </location>
</feature>
<organism evidence="9 10">
    <name type="scientific">Tigriopus californicus</name>
    <name type="common">Marine copepod</name>
    <dbReference type="NCBI Taxonomy" id="6832"/>
    <lineage>
        <taxon>Eukaryota</taxon>
        <taxon>Metazoa</taxon>
        <taxon>Ecdysozoa</taxon>
        <taxon>Arthropoda</taxon>
        <taxon>Crustacea</taxon>
        <taxon>Multicrustacea</taxon>
        <taxon>Hexanauplia</taxon>
        <taxon>Copepoda</taxon>
        <taxon>Harpacticoida</taxon>
        <taxon>Harpacticidae</taxon>
        <taxon>Tigriopus</taxon>
    </lineage>
</organism>
<evidence type="ECO:0000256" key="5">
    <source>
        <dbReference type="ARBA" id="ARBA00023180"/>
    </source>
</evidence>
<feature type="transmembrane region" description="Helical" evidence="7">
    <location>
        <begin position="212"/>
        <end position="231"/>
    </location>
</feature>
<dbReference type="EMBL" id="VCGU01000009">
    <property type="protein sequence ID" value="TRY70769.1"/>
    <property type="molecule type" value="Genomic_DNA"/>
</dbReference>
<feature type="transmembrane region" description="Helical" evidence="7">
    <location>
        <begin position="106"/>
        <end position="130"/>
    </location>
</feature>
<feature type="transmembrane region" description="Helical" evidence="7">
    <location>
        <begin position="142"/>
        <end position="164"/>
    </location>
</feature>
<keyword evidence="3 7" id="KW-1133">Transmembrane helix</keyword>
<evidence type="ECO:0000256" key="7">
    <source>
        <dbReference type="SAM" id="Phobius"/>
    </source>
</evidence>
<keyword evidence="5" id="KW-0325">Glycoprotein</keyword>
<keyword evidence="4 7" id="KW-0472">Membrane</keyword>
<accession>A0A553NZ97</accession>
<keyword evidence="2 7" id="KW-0812">Transmembrane</keyword>
<evidence type="ECO:0000259" key="8">
    <source>
        <dbReference type="PROSITE" id="PS50259"/>
    </source>
</evidence>
<dbReference type="OMA" id="YTGFHRP"/>
<dbReference type="Proteomes" id="UP000318571">
    <property type="component" value="Chromosome 9"/>
</dbReference>
<evidence type="ECO:0000256" key="4">
    <source>
        <dbReference type="ARBA" id="ARBA00023136"/>
    </source>
</evidence>
<dbReference type="STRING" id="6832.A0A553NZ97"/>
<feature type="transmembrane region" description="Helical" evidence="7">
    <location>
        <begin position="305"/>
        <end position="325"/>
    </location>
</feature>
<evidence type="ECO:0000256" key="6">
    <source>
        <dbReference type="SAM" id="MobiDB-lite"/>
    </source>
</evidence>
<dbReference type="GO" id="GO:0016020">
    <property type="term" value="C:membrane"/>
    <property type="evidence" value="ECO:0007669"/>
    <property type="project" value="UniProtKB-SubCell"/>
</dbReference>
<feature type="region of interest" description="Disordered" evidence="6">
    <location>
        <begin position="401"/>
        <end position="430"/>
    </location>
</feature>
<comment type="subcellular location">
    <subcellularLocation>
        <location evidence="1">Membrane</location>
        <topology evidence="1">Multi-pass membrane protein</topology>
    </subcellularLocation>
</comment>
<dbReference type="Pfam" id="PF00003">
    <property type="entry name" value="7tm_3"/>
    <property type="match status" value="1"/>
</dbReference>
<evidence type="ECO:0000256" key="3">
    <source>
        <dbReference type="ARBA" id="ARBA00022989"/>
    </source>
</evidence>
<feature type="transmembrane region" description="Helical" evidence="7">
    <location>
        <begin position="243"/>
        <end position="262"/>
    </location>
</feature>
<reference evidence="9 10" key="1">
    <citation type="journal article" date="2018" name="Nat. Ecol. Evol.">
        <title>Genomic signatures of mitonuclear coevolution across populations of Tigriopus californicus.</title>
        <authorList>
            <person name="Barreto F.S."/>
            <person name="Watson E.T."/>
            <person name="Lima T.G."/>
            <person name="Willett C.S."/>
            <person name="Edmands S."/>
            <person name="Li W."/>
            <person name="Burton R.S."/>
        </authorList>
    </citation>
    <scope>NUCLEOTIDE SEQUENCE [LARGE SCALE GENOMIC DNA]</scope>
    <source>
        <strain evidence="9 10">San Diego</strain>
    </source>
</reference>
<dbReference type="PANTHER" id="PTHR24060">
    <property type="entry name" value="METABOTROPIC GLUTAMATE RECEPTOR"/>
    <property type="match status" value="1"/>
</dbReference>
<sequence>MTETFESEPDHVLDPLSFQSQDSTSSNFITKMNTEFFALPGLPPLDHKIQDSGGSVTVNENTRGPRQMCPDWGSTKCFEDLVTNRTLNEGGESWGSYGGILFRDSWMIPMLTFSAINVIVILTFEVYVLCKASRNTPSRRHLFLGQMLLLGLLIGSLVGFAYAVEPTDLTCAAIRLGTGFSYTLIYSSLLVKLVFLISLNTGVYLPATYQALLFLFCILVQVVIGLQWISSSGPLCSFTTQDHLLSLLYVVFLIIFSSTLAVKSRTFRDNYREAKYIGGLMVVTVPIWLAWVISAVVLHESYHPAIVGFGILAVCAITFVIMFLPKSRQLSAIGKEGIYIEDQEDRFSIHSDRYSPSFYHFKPHKTILSPSSLFKEPRAESPYFRAGNSYTGFHRPLRVVPPSASPSQQAQITPPSSSHVGNTHQPALPPPPYTTRTSYFPSHFFPEKMNHYWQYYYPRAPGVYARNDVESMNIYTSLHDHDRTKSMNPNVYFYKSNNYQHPGFIY</sequence>
<dbReference type="CDD" id="cd13953">
    <property type="entry name" value="7tm_classC_mGluR-like"/>
    <property type="match status" value="1"/>
</dbReference>
<keyword evidence="10" id="KW-1185">Reference proteome</keyword>
<proteinExistence type="predicted"/>
<feature type="compositionally biased region" description="Polar residues" evidence="6">
    <location>
        <begin position="405"/>
        <end position="425"/>
    </location>
</feature>
<feature type="transmembrane region" description="Helical" evidence="7">
    <location>
        <begin position="184"/>
        <end position="205"/>
    </location>
</feature>
<feature type="domain" description="G-protein coupled receptors family 3 profile" evidence="8">
    <location>
        <begin position="144"/>
        <end position="326"/>
    </location>
</feature>
<gene>
    <name evidence="9" type="ORF">TCAL_10117</name>
</gene>
<evidence type="ECO:0000313" key="10">
    <source>
        <dbReference type="Proteomes" id="UP000318571"/>
    </source>
</evidence>
<dbReference type="OrthoDB" id="9880600at2759"/>
<dbReference type="PROSITE" id="PS50259">
    <property type="entry name" value="G_PROTEIN_RECEP_F3_4"/>
    <property type="match status" value="1"/>
</dbReference>
<name>A0A553NZ97_TIGCA</name>
<protein>
    <recommendedName>
        <fullName evidence="8">G-protein coupled receptors family 3 profile domain-containing protein</fullName>
    </recommendedName>
</protein>
<feature type="region of interest" description="Disordered" evidence="6">
    <location>
        <begin position="1"/>
        <end position="20"/>
    </location>
</feature>
<comment type="caution">
    <text evidence="9">The sequence shown here is derived from an EMBL/GenBank/DDBJ whole genome shotgun (WGS) entry which is preliminary data.</text>
</comment>
<dbReference type="GO" id="GO:0004930">
    <property type="term" value="F:G protein-coupled receptor activity"/>
    <property type="evidence" value="ECO:0007669"/>
    <property type="project" value="InterPro"/>
</dbReference>
<dbReference type="InterPro" id="IPR017978">
    <property type="entry name" value="GPCR_3_C"/>
</dbReference>
<evidence type="ECO:0000313" key="9">
    <source>
        <dbReference type="EMBL" id="TRY70769.1"/>
    </source>
</evidence>
<evidence type="ECO:0000256" key="2">
    <source>
        <dbReference type="ARBA" id="ARBA00022692"/>
    </source>
</evidence>
<dbReference type="AlphaFoldDB" id="A0A553NZ97"/>
<evidence type="ECO:0000256" key="1">
    <source>
        <dbReference type="ARBA" id="ARBA00004141"/>
    </source>
</evidence>